<accession>F5XQX9</accession>
<dbReference type="Gene3D" id="1.20.120.1630">
    <property type="match status" value="1"/>
</dbReference>
<evidence type="ECO:0000256" key="4">
    <source>
        <dbReference type="ARBA" id="ARBA00023136"/>
    </source>
</evidence>
<keyword evidence="2" id="KW-0812">Transmembrane</keyword>
<dbReference type="eggNOG" id="COG2020">
    <property type="taxonomic scope" value="Bacteria"/>
</dbReference>
<evidence type="ECO:0008006" key="7">
    <source>
        <dbReference type="Google" id="ProtNLM"/>
    </source>
</evidence>
<dbReference type="Proteomes" id="UP000007947">
    <property type="component" value="Chromosome"/>
</dbReference>
<dbReference type="PANTHER" id="PTHR12714:SF24">
    <property type="entry name" value="SLR1182 PROTEIN"/>
    <property type="match status" value="1"/>
</dbReference>
<dbReference type="STRING" id="1032480.MLP_39870"/>
<dbReference type="EMBL" id="AP012204">
    <property type="protein sequence ID" value="BAK37001.1"/>
    <property type="molecule type" value="Genomic_DNA"/>
</dbReference>
<protein>
    <recommendedName>
        <fullName evidence="7">Isoprenylcysteine carboxylmethyltransferase family protein</fullName>
    </recommendedName>
</protein>
<dbReference type="Pfam" id="PF04191">
    <property type="entry name" value="PEMT"/>
    <property type="match status" value="1"/>
</dbReference>
<gene>
    <name evidence="5" type="ordered locus">MLP_39870</name>
</gene>
<dbReference type="AlphaFoldDB" id="F5XQX9"/>
<evidence type="ECO:0000256" key="1">
    <source>
        <dbReference type="ARBA" id="ARBA00004127"/>
    </source>
</evidence>
<comment type="subcellular location">
    <subcellularLocation>
        <location evidence="1">Endomembrane system</location>
        <topology evidence="1">Multi-pass membrane protein</topology>
    </subcellularLocation>
</comment>
<dbReference type="GO" id="GO:0012505">
    <property type="term" value="C:endomembrane system"/>
    <property type="evidence" value="ECO:0007669"/>
    <property type="project" value="UniProtKB-SubCell"/>
</dbReference>
<evidence type="ECO:0000256" key="2">
    <source>
        <dbReference type="ARBA" id="ARBA00022692"/>
    </source>
</evidence>
<organism evidence="5 6">
    <name type="scientific">Microlunatus phosphovorus (strain ATCC 700054 / DSM 10555 / JCM 9379 / NBRC 101784 / NCIMB 13414 / VKM Ac-1990 / NM-1)</name>
    <dbReference type="NCBI Taxonomy" id="1032480"/>
    <lineage>
        <taxon>Bacteria</taxon>
        <taxon>Bacillati</taxon>
        <taxon>Actinomycetota</taxon>
        <taxon>Actinomycetes</taxon>
        <taxon>Propionibacteriales</taxon>
        <taxon>Propionibacteriaceae</taxon>
        <taxon>Microlunatus</taxon>
    </lineage>
</organism>
<sequence length="158" mass="16593">MTTAPSVPPPVIVLAAAGAQRLLSRNGNRPGPLRRVAALTMVGAAAGLAGSAAGLFRSAGTTVDPHHPERSTALVTTGVYRLTRNPIYVGFGVALLAHAVYRGSPLTLLPLAGYLTWIDRLQIPAEEAALQAQFGDAWDIYSSTVPRWLGWTSRPLGA</sequence>
<keyword evidence="6" id="KW-1185">Reference proteome</keyword>
<dbReference type="InterPro" id="IPR007318">
    <property type="entry name" value="Phopholipid_MeTrfase"/>
</dbReference>
<reference evidence="5 6" key="1">
    <citation type="submission" date="2011-05" db="EMBL/GenBank/DDBJ databases">
        <title>Whole genome sequence of Microlunatus phosphovorus NM-1.</title>
        <authorList>
            <person name="Hosoyama A."/>
            <person name="Sasaki K."/>
            <person name="Harada T."/>
            <person name="Igarashi R."/>
            <person name="Kawakoshi A."/>
            <person name="Sasagawa M."/>
            <person name="Fukada J."/>
            <person name="Nakamura S."/>
            <person name="Katano Y."/>
            <person name="Hanada S."/>
            <person name="Kamagata Y."/>
            <person name="Nakamura N."/>
            <person name="Yamazaki S."/>
            <person name="Fujita N."/>
        </authorList>
    </citation>
    <scope>NUCLEOTIDE SEQUENCE [LARGE SCALE GENOMIC DNA]</scope>
    <source>
        <strain evidence="6">ATCC 700054 / DSM 10555 / JCM 9379 / NBRC 101784 / NCIMB 13414 / VKM Ac-1990 / NM-1</strain>
    </source>
</reference>
<evidence type="ECO:0000313" key="6">
    <source>
        <dbReference type="Proteomes" id="UP000007947"/>
    </source>
</evidence>
<dbReference type="GO" id="GO:0016740">
    <property type="term" value="F:transferase activity"/>
    <property type="evidence" value="ECO:0007669"/>
    <property type="project" value="UniProtKB-ARBA"/>
</dbReference>
<evidence type="ECO:0000313" key="5">
    <source>
        <dbReference type="EMBL" id="BAK37001.1"/>
    </source>
</evidence>
<proteinExistence type="predicted"/>
<keyword evidence="3" id="KW-1133">Transmembrane helix</keyword>
<evidence type="ECO:0000256" key="3">
    <source>
        <dbReference type="ARBA" id="ARBA00022989"/>
    </source>
</evidence>
<keyword evidence="4" id="KW-0472">Membrane</keyword>
<dbReference type="KEGG" id="mph:MLP_39870"/>
<dbReference type="RefSeq" id="WP_013864843.1">
    <property type="nucleotide sequence ID" value="NC_015635.1"/>
</dbReference>
<dbReference type="PANTHER" id="PTHR12714">
    <property type="entry name" value="PROTEIN-S ISOPRENYLCYSTEINE O-METHYLTRANSFERASE"/>
    <property type="match status" value="1"/>
</dbReference>
<name>F5XQX9_MICPN</name>
<dbReference type="HOGENOM" id="CLU_065200_4_2_11"/>